<sequence length="612" mass="70224">MKNIIETSLDSFYSSLITADNNLKNVRSLVEDKLEQVNQNIKSLQDIMRIKEDKTSNFIKNVLSCLSRQWLDNFQNWENEIRKYSDVKTKLKEFDTKVVVIVLGRTNAGKSTLGNFIRGKHFMKADFANPYKKSGIMKKAPLVFDKIKVLESGREDKRVKDWFDEGCIESTCVIQSSSTIGLTWVDTPGIGAVDVRTKEQIESLEQLTTKYVGHADLVVYLDSSENPGLKDHVKVLKNYLEGGKKVCIAVLQSDKAEKVKDVNGNIVYKNNTPLRRRVAKSDEDRKAQEEQVLGALNATGFKINEPVEVISVSVLLAENAIKDNDGDLYRSSNIDKFYKLISEVINNSTDLKIQAPKDSLDMMIDYIINGPGDLVGDNALNYSMNNFEKAIRKNIEELKIKSNEFATHNQNERIRAKINREVHGVVKSFFDIKTKELESDGSQAQKIDLRQLNVKIQNIMHDIIDEEAKALLKDLWQVNIESVCEGFDGINMVELKKKFKEEKYSVPVIHRERREPDGFWEHFADLFGKEYYSSYRSSETRTVRTELGYNQEEVVRNTITQYENSAKEFVEKELKNIKEKCIDVYVEKLERLRKGLNSVKENLEKLKYGAKC</sequence>
<dbReference type="GO" id="GO:0005525">
    <property type="term" value="F:GTP binding"/>
    <property type="evidence" value="ECO:0007669"/>
    <property type="project" value="InterPro"/>
</dbReference>
<dbReference type="OrthoDB" id="7230468at2"/>
<keyword evidence="1" id="KW-0175">Coiled coil</keyword>
<dbReference type="InterPro" id="IPR027417">
    <property type="entry name" value="P-loop_NTPase"/>
</dbReference>
<name>A0A562R6X7_9BACT</name>
<keyword evidence="4" id="KW-1185">Reference proteome</keyword>
<protein>
    <submittedName>
        <fullName evidence="3">50S ribosome-binding GTPase</fullName>
    </submittedName>
</protein>
<feature type="domain" description="G" evidence="2">
    <location>
        <begin position="100"/>
        <end position="250"/>
    </location>
</feature>
<feature type="coiled-coil region" evidence="1">
    <location>
        <begin position="27"/>
        <end position="54"/>
    </location>
</feature>
<evidence type="ECO:0000256" key="1">
    <source>
        <dbReference type="SAM" id="Coils"/>
    </source>
</evidence>
<evidence type="ECO:0000259" key="2">
    <source>
        <dbReference type="Pfam" id="PF01926"/>
    </source>
</evidence>
<dbReference type="Gene3D" id="3.40.50.300">
    <property type="entry name" value="P-loop containing nucleotide triphosphate hydrolases"/>
    <property type="match status" value="1"/>
</dbReference>
<dbReference type="RefSeq" id="WP_144686594.1">
    <property type="nucleotide sequence ID" value="NZ_VLLC01000040.1"/>
</dbReference>
<comment type="caution">
    <text evidence="3">The sequence shown here is derived from an EMBL/GenBank/DDBJ whole genome shotgun (WGS) entry which is preliminary data.</text>
</comment>
<reference evidence="3 4" key="1">
    <citation type="submission" date="2019-07" db="EMBL/GenBank/DDBJ databases">
        <title>Genome sequencing of 100 strains of the haloalkaliphilic chemolithoautotrophic sulfur-oxidizing bacterium Thioalkalivibrio.</title>
        <authorList>
            <person name="Muyzer G."/>
        </authorList>
    </citation>
    <scope>NUCLEOTIDE SEQUENCE [LARGE SCALE GENOMIC DNA]</scope>
    <source>
        <strain evidence="3 4">ASO4-4</strain>
    </source>
</reference>
<dbReference type="Proteomes" id="UP000318307">
    <property type="component" value="Unassembled WGS sequence"/>
</dbReference>
<accession>A0A562R6X7</accession>
<dbReference type="AlphaFoldDB" id="A0A562R6X7"/>
<evidence type="ECO:0000313" key="3">
    <source>
        <dbReference type="EMBL" id="TWI64801.1"/>
    </source>
</evidence>
<dbReference type="SUPFAM" id="SSF52540">
    <property type="entry name" value="P-loop containing nucleoside triphosphate hydrolases"/>
    <property type="match status" value="1"/>
</dbReference>
<dbReference type="EMBL" id="VLLC01000040">
    <property type="protein sequence ID" value="TWI64801.1"/>
    <property type="molecule type" value="Genomic_DNA"/>
</dbReference>
<proteinExistence type="predicted"/>
<organism evidence="3 4">
    <name type="scientific">Desulfobotulus alkaliphilus</name>
    <dbReference type="NCBI Taxonomy" id="622671"/>
    <lineage>
        <taxon>Bacteria</taxon>
        <taxon>Pseudomonadati</taxon>
        <taxon>Thermodesulfobacteriota</taxon>
        <taxon>Desulfobacteria</taxon>
        <taxon>Desulfobacterales</taxon>
        <taxon>Desulfobacteraceae</taxon>
        <taxon>Desulfobotulus</taxon>
    </lineage>
</organism>
<gene>
    <name evidence="3" type="ORF">LZ24_03108</name>
</gene>
<evidence type="ECO:0000313" key="4">
    <source>
        <dbReference type="Proteomes" id="UP000318307"/>
    </source>
</evidence>
<dbReference type="Pfam" id="PF01926">
    <property type="entry name" value="MMR_HSR1"/>
    <property type="match status" value="1"/>
</dbReference>
<dbReference type="InterPro" id="IPR006073">
    <property type="entry name" value="GTP-bd"/>
</dbReference>